<comment type="similarity">
    <text evidence="1">Belongs to the palmitoyl-protein thioesterase family.</text>
</comment>
<dbReference type="AlphaFoldDB" id="A0A1I8HWS3"/>
<dbReference type="STRING" id="282301.A0A1I8HWS3"/>
<name>A0A1I8HWS3_9PLAT</name>
<evidence type="ECO:0000256" key="7">
    <source>
        <dbReference type="ARBA" id="ARBA00023180"/>
    </source>
</evidence>
<dbReference type="OrthoDB" id="10263094at2759"/>
<evidence type="ECO:0000256" key="4">
    <source>
        <dbReference type="ARBA" id="ARBA00022729"/>
    </source>
</evidence>
<keyword evidence="9" id="KW-1185">Reference proteome</keyword>
<evidence type="ECO:0000256" key="8">
    <source>
        <dbReference type="ARBA" id="ARBA00031934"/>
    </source>
</evidence>
<dbReference type="Proteomes" id="UP000095280">
    <property type="component" value="Unplaced"/>
</dbReference>
<keyword evidence="5" id="KW-0378">Hydrolase</keyword>
<organism evidence="9 10">
    <name type="scientific">Macrostomum lignano</name>
    <dbReference type="NCBI Taxonomy" id="282301"/>
    <lineage>
        <taxon>Eukaryota</taxon>
        <taxon>Metazoa</taxon>
        <taxon>Spiralia</taxon>
        <taxon>Lophotrochozoa</taxon>
        <taxon>Platyhelminthes</taxon>
        <taxon>Rhabditophora</taxon>
        <taxon>Macrostomorpha</taxon>
        <taxon>Macrostomida</taxon>
        <taxon>Macrostomidae</taxon>
        <taxon>Macrostomum</taxon>
    </lineage>
</organism>
<reference evidence="10" key="1">
    <citation type="submission" date="2016-11" db="UniProtKB">
        <authorList>
            <consortium name="WormBaseParasite"/>
        </authorList>
    </citation>
    <scope>IDENTIFICATION</scope>
</reference>
<evidence type="ECO:0000256" key="5">
    <source>
        <dbReference type="ARBA" id="ARBA00022801"/>
    </source>
</evidence>
<dbReference type="GO" id="GO:0005764">
    <property type="term" value="C:lysosome"/>
    <property type="evidence" value="ECO:0007669"/>
    <property type="project" value="TreeGrafter"/>
</dbReference>
<dbReference type="InterPro" id="IPR002472">
    <property type="entry name" value="Palm_thioest"/>
</dbReference>
<evidence type="ECO:0000256" key="3">
    <source>
        <dbReference type="ARBA" id="ARBA00014212"/>
    </source>
</evidence>
<evidence type="ECO:0000313" key="9">
    <source>
        <dbReference type="Proteomes" id="UP000095280"/>
    </source>
</evidence>
<evidence type="ECO:0000256" key="2">
    <source>
        <dbReference type="ARBA" id="ARBA00012423"/>
    </source>
</evidence>
<dbReference type="GO" id="GO:0008474">
    <property type="term" value="F:palmitoyl-(protein) hydrolase activity"/>
    <property type="evidence" value="ECO:0007669"/>
    <property type="project" value="UniProtKB-EC"/>
</dbReference>
<protein>
    <recommendedName>
        <fullName evidence="3">Palmitoyl-protein thioesterase 1</fullName>
        <ecNumber evidence="2">3.1.2.22</ecNumber>
    </recommendedName>
    <alternativeName>
        <fullName evidence="8">Palmitoyl-protein hydrolase 1</fullName>
    </alternativeName>
</protein>
<dbReference type="SUPFAM" id="SSF53474">
    <property type="entry name" value="alpha/beta-Hydrolases"/>
    <property type="match status" value="1"/>
</dbReference>
<evidence type="ECO:0000256" key="1">
    <source>
        <dbReference type="ARBA" id="ARBA00010758"/>
    </source>
</evidence>
<evidence type="ECO:0000256" key="6">
    <source>
        <dbReference type="ARBA" id="ARBA00023157"/>
    </source>
</evidence>
<keyword evidence="6" id="KW-1015">Disulfide bond</keyword>
<sequence>MRLIACLVLALASSLSITEAVTPIVLWHGMGDSCCNPLSLGAIQRMLEKQLPGVYVYSVQIGNNMVEDIENGFLSNANKQVEQVCQTIRANPKLKGGYNSIGFSQGAQFLRALVQRCPNPPMRNLVSIGGQHQGVYGFPRCPGTNVTLCNYVRELLNLGAYVSFVQNNLIQAQYWHDPLNEEEYKQKSIFIADINNELTVNRTYAANLQTLKNLVLVKFLSDSMVQPRESEWFGFYQPGQDKMVLPLRNTTLYTQDRLGLKAMDAAGKLKFLACEGDHLQFTDTWFTQNIVKPYLSN</sequence>
<dbReference type="WBParaSite" id="maker-uti_cns_0008216-snap-gene-0.2-mRNA-1">
    <property type="protein sequence ID" value="maker-uti_cns_0008216-snap-gene-0.2-mRNA-1"/>
    <property type="gene ID" value="maker-uti_cns_0008216-snap-gene-0.2"/>
</dbReference>
<dbReference type="EC" id="3.1.2.22" evidence="2"/>
<keyword evidence="4" id="KW-0732">Signal</keyword>
<dbReference type="PRINTS" id="PR00414">
    <property type="entry name" value="PPTHIESTRASE"/>
</dbReference>
<dbReference type="PANTHER" id="PTHR11247">
    <property type="entry name" value="PALMITOYL-PROTEIN THIOESTERASE/DOLICHYLDIPHOSPHATASE 1"/>
    <property type="match status" value="1"/>
</dbReference>
<dbReference type="InterPro" id="IPR029058">
    <property type="entry name" value="AB_hydrolase_fold"/>
</dbReference>
<proteinExistence type="inferred from homology"/>
<dbReference type="Pfam" id="PF02089">
    <property type="entry name" value="Palm_thioest"/>
    <property type="match status" value="1"/>
</dbReference>
<dbReference type="FunFam" id="3.40.50.1820:FF:000107">
    <property type="entry name" value="Palmitoyl-protein thioesterase 1"/>
    <property type="match status" value="1"/>
</dbReference>
<dbReference type="PANTHER" id="PTHR11247:SF8">
    <property type="entry name" value="PALMITOYL-PROTEIN THIOESTERASE 1"/>
    <property type="match status" value="1"/>
</dbReference>
<evidence type="ECO:0000313" key="10">
    <source>
        <dbReference type="WBParaSite" id="maker-uti_cns_0008216-snap-gene-0.2-mRNA-1"/>
    </source>
</evidence>
<accession>A0A1I8HWS3</accession>
<dbReference type="Gene3D" id="3.40.50.1820">
    <property type="entry name" value="alpha/beta hydrolase"/>
    <property type="match status" value="1"/>
</dbReference>
<keyword evidence="7" id="KW-0325">Glycoprotein</keyword>
<dbReference type="GO" id="GO:0006898">
    <property type="term" value="P:receptor-mediated endocytosis"/>
    <property type="evidence" value="ECO:0007669"/>
    <property type="project" value="TreeGrafter"/>
</dbReference>